<dbReference type="GO" id="GO:0008270">
    <property type="term" value="F:zinc ion binding"/>
    <property type="evidence" value="ECO:0007669"/>
    <property type="project" value="UniProtKB-KW"/>
</dbReference>
<dbReference type="InterPro" id="IPR000571">
    <property type="entry name" value="Znf_CCCH"/>
</dbReference>
<dbReference type="PROSITE" id="PS50103">
    <property type="entry name" value="ZF_C3H1"/>
    <property type="match status" value="1"/>
</dbReference>
<dbReference type="EMBL" id="BT137225">
    <property type="protein sequence ID" value="AFK37020.1"/>
    <property type="molecule type" value="mRNA"/>
</dbReference>
<sequence>MAVNADLSMSKHFNFGNGNCPFGARCFYKHTVKQGSYTDIHRKPPPRHRPNNYDMYDVLDMLNEVDLQPEEYYSIMRDSEFFDEMDACEMMALSQSMGLYNSDEEDEYNFFQMAAFSEAMASGVDDFGHEDFENEEFNPMEAALFSMMMHSNMEEEEEDDDDDDDDESDEHFF</sequence>
<evidence type="ECO:0000259" key="3">
    <source>
        <dbReference type="PROSITE" id="PS50103"/>
    </source>
</evidence>
<evidence type="ECO:0000256" key="2">
    <source>
        <dbReference type="SAM" id="MobiDB-lite"/>
    </source>
</evidence>
<feature type="zinc finger region" description="C3H1-type" evidence="1">
    <location>
        <begin position="4"/>
        <end position="33"/>
    </location>
</feature>
<evidence type="ECO:0000313" key="4">
    <source>
        <dbReference type="EMBL" id="AFK37020.1"/>
    </source>
</evidence>
<protein>
    <recommendedName>
        <fullName evidence="3">C3H1-type domain-containing protein</fullName>
    </recommendedName>
</protein>
<dbReference type="AlphaFoldDB" id="I3S9S8"/>
<feature type="region of interest" description="Disordered" evidence="2">
    <location>
        <begin position="152"/>
        <end position="173"/>
    </location>
</feature>
<proteinExistence type="evidence at transcript level"/>
<organism evidence="4">
    <name type="scientific">Lotus japonicus</name>
    <name type="common">Lotus corniculatus var. japonicus</name>
    <dbReference type="NCBI Taxonomy" id="34305"/>
    <lineage>
        <taxon>Eukaryota</taxon>
        <taxon>Viridiplantae</taxon>
        <taxon>Streptophyta</taxon>
        <taxon>Embryophyta</taxon>
        <taxon>Tracheophyta</taxon>
        <taxon>Spermatophyta</taxon>
        <taxon>Magnoliopsida</taxon>
        <taxon>eudicotyledons</taxon>
        <taxon>Gunneridae</taxon>
        <taxon>Pentapetalae</taxon>
        <taxon>rosids</taxon>
        <taxon>fabids</taxon>
        <taxon>Fabales</taxon>
        <taxon>Fabaceae</taxon>
        <taxon>Papilionoideae</taxon>
        <taxon>50 kb inversion clade</taxon>
        <taxon>NPAAA clade</taxon>
        <taxon>Hologalegina</taxon>
        <taxon>robinioid clade</taxon>
        <taxon>Loteae</taxon>
        <taxon>Lotus</taxon>
    </lineage>
</organism>
<feature type="compositionally biased region" description="Acidic residues" evidence="2">
    <location>
        <begin position="154"/>
        <end position="173"/>
    </location>
</feature>
<feature type="domain" description="C3H1-type" evidence="3">
    <location>
        <begin position="4"/>
        <end position="33"/>
    </location>
</feature>
<name>I3S9S8_LOTJA</name>
<keyword evidence="1" id="KW-0863">Zinc-finger</keyword>
<reference evidence="4" key="1">
    <citation type="submission" date="2012-05" db="EMBL/GenBank/DDBJ databases">
        <authorList>
            <person name="Krishnakumar V."/>
            <person name="Cheung F."/>
            <person name="Xiao Y."/>
            <person name="Chan A."/>
            <person name="Moskal W.A."/>
            <person name="Town C.D."/>
        </authorList>
    </citation>
    <scope>NUCLEOTIDE SEQUENCE</scope>
</reference>
<accession>I3S9S8</accession>
<keyword evidence="1" id="KW-0862">Zinc</keyword>
<keyword evidence="1" id="KW-0479">Metal-binding</keyword>
<evidence type="ECO:0000256" key="1">
    <source>
        <dbReference type="PROSITE-ProRule" id="PRU00723"/>
    </source>
</evidence>